<evidence type="ECO:0000313" key="6">
    <source>
        <dbReference type="Proteomes" id="UP000050465"/>
    </source>
</evidence>
<sequence>MDQLTIKVLRDRYRIQSQLGRQTGRRTFLANDLQTGLSVVVKLLLFGSNFSWDDLKLFEREAEVLKALNHPAIPKYLDYFDVETELGKGFALIQTYIEARSLQDWMQSGRTFSEEELKVIAKELLKILDYLHCHHPPVMHRDIKPSNILLDNRSGNSPGQMYLIDFGSVQMAMSSETRTIVGTYGYTPPEQFGGQTTPTSNLYALGAMLIYLATGQHPDKLPQREMRILFEEKVNLSPYLIDWLKWITEPSMDLRLKSAKQALEALEKCSLGERPLAIATKPFGSKVQVTNTRQMLEILIPPDGFDPVLIFVIPFAIVWNSFIVMGFFSAFATWNFGGWFAAPLLIWLLIDGLKPIWSIIFTWLWKMRLRITQSEISQSWEILGLRCLPVFTATRQNITKVELIRLLYQNDSEGNHVAVHAQIIIWAGAKKISLSHGDNLTVPELDWLAQNLSSWLNLPITHSSRITMVRTKKGGI</sequence>
<comment type="caution">
    <text evidence="5">The sequence shown here is derived from an EMBL/GenBank/DDBJ whole genome shotgun (WGS) entry which is preliminary data.</text>
</comment>
<dbReference type="Proteomes" id="UP000050465">
    <property type="component" value="Unassembled WGS sequence"/>
</dbReference>
<keyword evidence="5" id="KW-0418">Kinase</keyword>
<dbReference type="PROSITE" id="PS00108">
    <property type="entry name" value="PROTEIN_KINASE_ST"/>
    <property type="match status" value="1"/>
</dbReference>
<keyword evidence="1" id="KW-0547">Nucleotide-binding</keyword>
<feature type="transmembrane region" description="Helical" evidence="3">
    <location>
        <begin position="344"/>
        <end position="365"/>
    </location>
</feature>
<dbReference type="GO" id="GO:0004674">
    <property type="term" value="F:protein serine/threonine kinase activity"/>
    <property type="evidence" value="ECO:0007669"/>
    <property type="project" value="UniProtKB-KW"/>
</dbReference>
<dbReference type="PANTHER" id="PTHR24363">
    <property type="entry name" value="SERINE/THREONINE PROTEIN KINASE"/>
    <property type="match status" value="1"/>
</dbReference>
<evidence type="ECO:0000256" key="3">
    <source>
        <dbReference type="SAM" id="Phobius"/>
    </source>
</evidence>
<dbReference type="Pfam" id="PF00069">
    <property type="entry name" value="Pkinase"/>
    <property type="match status" value="1"/>
</dbReference>
<dbReference type="PROSITE" id="PS50011">
    <property type="entry name" value="PROTEIN_KINASE_DOM"/>
    <property type="match status" value="1"/>
</dbReference>
<feature type="transmembrane region" description="Helical" evidence="3">
    <location>
        <begin position="308"/>
        <end position="332"/>
    </location>
</feature>
<dbReference type="Gene3D" id="3.30.200.20">
    <property type="entry name" value="Phosphorylase Kinase, domain 1"/>
    <property type="match status" value="1"/>
</dbReference>
<dbReference type="EMBL" id="LJZR01000109">
    <property type="protein sequence ID" value="KPQ31348.1"/>
    <property type="molecule type" value="Genomic_DNA"/>
</dbReference>
<reference evidence="5 6" key="1">
    <citation type="submission" date="2015-09" db="EMBL/GenBank/DDBJ databases">
        <title>Identification and resolution of microdiversity through metagenomic sequencing of parallel consortia.</title>
        <authorList>
            <person name="Nelson W.C."/>
            <person name="Romine M.F."/>
            <person name="Lindemann S.R."/>
        </authorList>
    </citation>
    <scope>NUCLEOTIDE SEQUENCE [LARGE SCALE GENOMIC DNA]</scope>
    <source>
        <strain evidence="5">Ana</strain>
    </source>
</reference>
<dbReference type="STRING" id="1666911.HLUCCA11_23910"/>
<keyword evidence="3" id="KW-1133">Transmembrane helix</keyword>
<keyword evidence="5" id="KW-0808">Transferase</keyword>
<evidence type="ECO:0000256" key="2">
    <source>
        <dbReference type="ARBA" id="ARBA00022840"/>
    </source>
</evidence>
<evidence type="ECO:0000313" key="5">
    <source>
        <dbReference type="EMBL" id="KPQ31348.1"/>
    </source>
</evidence>
<dbReference type="AlphaFoldDB" id="A0A0P7YM76"/>
<dbReference type="Gene3D" id="1.10.510.10">
    <property type="entry name" value="Transferase(Phosphotransferase) domain 1"/>
    <property type="match status" value="1"/>
</dbReference>
<dbReference type="SMART" id="SM00220">
    <property type="entry name" value="S_TKc"/>
    <property type="match status" value="1"/>
</dbReference>
<keyword evidence="3" id="KW-0472">Membrane</keyword>
<protein>
    <submittedName>
        <fullName evidence="5">Serine/threonine protein kinase</fullName>
    </submittedName>
</protein>
<dbReference type="InterPro" id="IPR008271">
    <property type="entry name" value="Ser/Thr_kinase_AS"/>
</dbReference>
<keyword evidence="3" id="KW-0812">Transmembrane</keyword>
<keyword evidence="5" id="KW-0723">Serine/threonine-protein kinase</keyword>
<proteinExistence type="predicted"/>
<dbReference type="SUPFAM" id="SSF56112">
    <property type="entry name" value="Protein kinase-like (PK-like)"/>
    <property type="match status" value="1"/>
</dbReference>
<dbReference type="CDD" id="cd14014">
    <property type="entry name" value="STKc_PknB_like"/>
    <property type="match status" value="1"/>
</dbReference>
<organism evidence="5 6">
    <name type="scientific">Phormidesmis priestleyi Ana</name>
    <dbReference type="NCBI Taxonomy" id="1666911"/>
    <lineage>
        <taxon>Bacteria</taxon>
        <taxon>Bacillati</taxon>
        <taxon>Cyanobacteriota</taxon>
        <taxon>Cyanophyceae</taxon>
        <taxon>Leptolyngbyales</taxon>
        <taxon>Leptolyngbyaceae</taxon>
        <taxon>Phormidesmis</taxon>
    </lineage>
</organism>
<feature type="domain" description="Protein kinase" evidence="4">
    <location>
        <begin position="13"/>
        <end position="277"/>
    </location>
</feature>
<gene>
    <name evidence="5" type="ORF">HLUCCA11_23910</name>
</gene>
<dbReference type="PANTHER" id="PTHR24363:SF7">
    <property type="entry name" value="SERINE_THREONINE-PROTEIN KINASE-LIKE PROTEIN E"/>
    <property type="match status" value="1"/>
</dbReference>
<name>A0A0P7YM76_9CYAN</name>
<accession>A0A0P7YM76</accession>
<dbReference type="InterPro" id="IPR011009">
    <property type="entry name" value="Kinase-like_dom_sf"/>
</dbReference>
<keyword evidence="2" id="KW-0067">ATP-binding</keyword>
<evidence type="ECO:0000259" key="4">
    <source>
        <dbReference type="PROSITE" id="PS50011"/>
    </source>
</evidence>
<evidence type="ECO:0000256" key="1">
    <source>
        <dbReference type="ARBA" id="ARBA00022741"/>
    </source>
</evidence>
<dbReference type="GO" id="GO:0005524">
    <property type="term" value="F:ATP binding"/>
    <property type="evidence" value="ECO:0007669"/>
    <property type="project" value="UniProtKB-KW"/>
</dbReference>
<dbReference type="InterPro" id="IPR000719">
    <property type="entry name" value="Prot_kinase_dom"/>
</dbReference>